<protein>
    <submittedName>
        <fullName evidence="2">ERF superfamily protein</fullName>
    </submittedName>
</protein>
<organism evidence="2 3">
    <name type="scientific">Flavobacterium phage vB_FspP_elemoA_7-9A</name>
    <dbReference type="NCBI Taxonomy" id="2743781"/>
    <lineage>
        <taxon>Viruses</taxon>
        <taxon>Duplodnaviria</taxon>
        <taxon>Heunggongvirae</taxon>
        <taxon>Uroviricota</taxon>
        <taxon>Caudoviricetes</taxon>
        <taxon>Elemovirus</taxon>
        <taxon>Elemovirus elemoA</taxon>
    </lineage>
</organism>
<dbReference type="EMBL" id="MT497017">
    <property type="protein sequence ID" value="QLF85220.1"/>
    <property type="molecule type" value="Genomic_DNA"/>
</dbReference>
<sequence length="214" mass="24453">MVLLFFNTKIMATKNTEKKMNLFQKLLEIQKVVVGLGKDSKSFGYQYVSGSKVLEHIKPMMNDLGIILKQEVLDIENTRQDYTTKSGSKSEILTKAIMRFTWVDCETGEKDENMFAANGQNDWDKGVGSALTYAERYFLLKYFHIATDEDDIDNPNRKPTEVTKPNNSTAPTHKKPTISDLSKVKDALKKDRVATLKMLEKYDISLEQRKELGI</sequence>
<proteinExistence type="predicted"/>
<dbReference type="InterPro" id="IPR007499">
    <property type="entry name" value="ERF_bacteria_virus"/>
</dbReference>
<dbReference type="Pfam" id="PF04404">
    <property type="entry name" value="ERF"/>
    <property type="match status" value="1"/>
</dbReference>
<evidence type="ECO:0000256" key="1">
    <source>
        <dbReference type="SAM" id="MobiDB-lite"/>
    </source>
</evidence>
<evidence type="ECO:0000313" key="2">
    <source>
        <dbReference type="EMBL" id="QLF85220.1"/>
    </source>
</evidence>
<dbReference type="Proteomes" id="UP000510645">
    <property type="component" value="Segment"/>
</dbReference>
<feature type="region of interest" description="Disordered" evidence="1">
    <location>
        <begin position="151"/>
        <end position="181"/>
    </location>
</feature>
<reference evidence="2 3" key="1">
    <citation type="submission" date="2020-05" db="EMBL/GenBank/DDBJ databases">
        <title>Genomics and ecology of novel Flavobacterium phages from the Baltic Sea.</title>
        <authorList>
            <person name="Hoetzinger M."/>
            <person name="Nilsson E."/>
            <person name="Holmfeldt K."/>
        </authorList>
    </citation>
    <scope>NUCLEOTIDE SEQUENCE [LARGE SCALE GENOMIC DNA]</scope>
</reference>
<name>A0A7D5JLN1_9CAUD</name>
<accession>A0A7D5JLN1</accession>
<evidence type="ECO:0000313" key="3">
    <source>
        <dbReference type="Proteomes" id="UP000510645"/>
    </source>
</evidence>
<keyword evidence="3" id="KW-1185">Reference proteome</keyword>
<gene>
    <name evidence="2" type="ORF">elemo79Aphanotate_26</name>
</gene>